<dbReference type="Gene3D" id="3.40.50.970">
    <property type="match status" value="1"/>
</dbReference>
<evidence type="ECO:0000259" key="9">
    <source>
        <dbReference type="Pfam" id="PF02775"/>
    </source>
</evidence>
<dbReference type="SUPFAM" id="SSF52518">
    <property type="entry name" value="Thiamin diphosphate-binding fold (THDP-binding)"/>
    <property type="match status" value="1"/>
</dbReference>
<dbReference type="EMBL" id="KZ825849">
    <property type="protein sequence ID" value="PYH95732.1"/>
    <property type="molecule type" value="Genomic_DNA"/>
</dbReference>
<comment type="similarity">
    <text evidence="2">Belongs to the TPP enzyme family.</text>
</comment>
<dbReference type="InterPro" id="IPR012110">
    <property type="entry name" value="PDC/IPDC-like"/>
</dbReference>
<keyword evidence="4" id="KW-0479">Metal-binding</keyword>
<keyword evidence="5" id="KW-0210">Decarboxylase</keyword>
<reference evidence="10 11" key="1">
    <citation type="submission" date="2018-02" db="EMBL/GenBank/DDBJ databases">
        <title>The genomes of Aspergillus section Nigri reveals drivers in fungal speciation.</title>
        <authorList>
            <consortium name="DOE Joint Genome Institute"/>
            <person name="Vesth T.C."/>
            <person name="Nybo J."/>
            <person name="Theobald S."/>
            <person name="Brandl J."/>
            <person name="Frisvad J.C."/>
            <person name="Nielsen K.F."/>
            <person name="Lyhne E.K."/>
            <person name="Kogle M.E."/>
            <person name="Kuo A."/>
            <person name="Riley R."/>
            <person name="Clum A."/>
            <person name="Nolan M."/>
            <person name="Lipzen A."/>
            <person name="Salamov A."/>
            <person name="Henrissat B."/>
            <person name="Wiebenga A."/>
            <person name="De vries R.P."/>
            <person name="Grigoriev I.V."/>
            <person name="Mortensen U.H."/>
            <person name="Andersen M.R."/>
            <person name="Baker S.E."/>
        </authorList>
    </citation>
    <scope>NUCLEOTIDE SEQUENCE [LARGE SCALE GENOMIC DNA]</scope>
    <source>
        <strain evidence="10 11">CBS 707.79</strain>
    </source>
</reference>
<gene>
    <name evidence="10" type="ORF">BO71DRAFT_428838</name>
</gene>
<evidence type="ECO:0000313" key="10">
    <source>
        <dbReference type="EMBL" id="PYH95732.1"/>
    </source>
</evidence>
<evidence type="ECO:0000256" key="2">
    <source>
        <dbReference type="ARBA" id="ARBA00007812"/>
    </source>
</evidence>
<dbReference type="InterPro" id="IPR011766">
    <property type="entry name" value="TPP_enzyme_TPP-bd"/>
</dbReference>
<dbReference type="InterPro" id="IPR047214">
    <property type="entry name" value="TPP_PDC_IPDC"/>
</dbReference>
<dbReference type="GO" id="GO:0030976">
    <property type="term" value="F:thiamine pyrophosphate binding"/>
    <property type="evidence" value="ECO:0007669"/>
    <property type="project" value="InterPro"/>
</dbReference>
<name>A0A319EW38_9EURO</name>
<keyword evidence="6" id="KW-0460">Magnesium</keyword>
<dbReference type="FunFam" id="3.40.50.970:FF:000024">
    <property type="entry name" value="Pyruvate decarboxylase isozyme"/>
    <property type="match status" value="1"/>
</dbReference>
<evidence type="ECO:0000256" key="6">
    <source>
        <dbReference type="ARBA" id="ARBA00022842"/>
    </source>
</evidence>
<evidence type="ECO:0000256" key="5">
    <source>
        <dbReference type="ARBA" id="ARBA00022793"/>
    </source>
</evidence>
<dbReference type="PANTHER" id="PTHR43452:SF11">
    <property type="entry name" value="PYRUVATE DECARBOXYLASE"/>
    <property type="match status" value="1"/>
</dbReference>
<accession>A0A319EW38</accession>
<dbReference type="PANTHER" id="PTHR43452">
    <property type="entry name" value="PYRUVATE DECARBOXYLASE"/>
    <property type="match status" value="1"/>
</dbReference>
<dbReference type="GO" id="GO:0004737">
    <property type="term" value="F:pyruvate decarboxylase activity"/>
    <property type="evidence" value="ECO:0007669"/>
    <property type="project" value="TreeGrafter"/>
</dbReference>
<organism evidence="10 11">
    <name type="scientific">Aspergillus ellipticus CBS 707.79</name>
    <dbReference type="NCBI Taxonomy" id="1448320"/>
    <lineage>
        <taxon>Eukaryota</taxon>
        <taxon>Fungi</taxon>
        <taxon>Dikarya</taxon>
        <taxon>Ascomycota</taxon>
        <taxon>Pezizomycotina</taxon>
        <taxon>Eurotiomycetes</taxon>
        <taxon>Eurotiomycetidae</taxon>
        <taxon>Eurotiales</taxon>
        <taxon>Aspergillaceae</taxon>
        <taxon>Aspergillus</taxon>
        <taxon>Aspergillus subgen. Circumdati</taxon>
    </lineage>
</organism>
<evidence type="ECO:0000256" key="3">
    <source>
        <dbReference type="ARBA" id="ARBA00014422"/>
    </source>
</evidence>
<dbReference type="GO" id="GO:0005634">
    <property type="term" value="C:nucleus"/>
    <property type="evidence" value="ECO:0007669"/>
    <property type="project" value="TreeGrafter"/>
</dbReference>
<evidence type="ECO:0000313" key="11">
    <source>
        <dbReference type="Proteomes" id="UP000247810"/>
    </source>
</evidence>
<evidence type="ECO:0000256" key="4">
    <source>
        <dbReference type="ARBA" id="ARBA00022723"/>
    </source>
</evidence>
<evidence type="ECO:0000256" key="1">
    <source>
        <dbReference type="ARBA" id="ARBA00001964"/>
    </source>
</evidence>
<dbReference type="AlphaFoldDB" id="A0A319EW38"/>
<feature type="domain" description="Thiamine pyrophosphate enzyme TPP-binding" evidence="9">
    <location>
        <begin position="39"/>
        <end position="130"/>
    </location>
</feature>
<dbReference type="STRING" id="1448320.A0A319EW38"/>
<dbReference type="InterPro" id="IPR029061">
    <property type="entry name" value="THDP-binding"/>
</dbReference>
<evidence type="ECO:0000256" key="7">
    <source>
        <dbReference type="ARBA" id="ARBA00023052"/>
    </source>
</evidence>
<keyword evidence="8" id="KW-0456">Lyase</keyword>
<dbReference type="Proteomes" id="UP000247810">
    <property type="component" value="Unassembled WGS sequence"/>
</dbReference>
<feature type="non-terminal residue" evidence="10">
    <location>
        <position position="1"/>
    </location>
</feature>
<comment type="cofactor">
    <cofactor evidence="1">
        <name>thiamine diphosphate</name>
        <dbReference type="ChEBI" id="CHEBI:58937"/>
    </cofactor>
</comment>
<dbReference type="Pfam" id="PF02775">
    <property type="entry name" value="TPP_enzyme_C"/>
    <property type="match status" value="1"/>
</dbReference>
<dbReference type="GO" id="GO:0005829">
    <property type="term" value="C:cytosol"/>
    <property type="evidence" value="ECO:0007669"/>
    <property type="project" value="TreeGrafter"/>
</dbReference>
<dbReference type="OrthoDB" id="3970464at2759"/>
<keyword evidence="7" id="KW-0786">Thiamine pyrophosphate</keyword>
<dbReference type="GO" id="GO:0000949">
    <property type="term" value="P:aromatic amino acid family catabolic process to alcohol via Ehrlich pathway"/>
    <property type="evidence" value="ECO:0007669"/>
    <property type="project" value="TreeGrafter"/>
</dbReference>
<evidence type="ECO:0000256" key="8">
    <source>
        <dbReference type="ARBA" id="ARBA00023239"/>
    </source>
</evidence>
<dbReference type="CDD" id="cd02005">
    <property type="entry name" value="TPP_PDC_IPDC"/>
    <property type="match status" value="1"/>
</dbReference>
<protein>
    <recommendedName>
        <fullName evidence="3">Pyruvate decarboxylase</fullName>
    </recommendedName>
</protein>
<dbReference type="GO" id="GO:0046872">
    <property type="term" value="F:metal ion binding"/>
    <property type="evidence" value="ECO:0007669"/>
    <property type="project" value="UniProtKB-KW"/>
</dbReference>
<keyword evidence="11" id="KW-1185">Reference proteome</keyword>
<proteinExistence type="inferred from homology"/>
<dbReference type="VEuPathDB" id="FungiDB:BO71DRAFT_428838"/>
<sequence>VTTPAPLTPTDPITQTHFWHALSPLFRPNDLVLAETGTSGHGSRHFTLPAKTPYFTAVTWLSIGYMLPATLGATLAHQQLHPSEKSRGILFVGDGSLQMSIQELSTIIHQKLNVLIILINNDGYTIERVIHGRKQRYNDIATWRHDQAMGFFGADEAQAKESYFVARTWGELEEVLGNESVKDGERVRVVEVFMGREDVQGILLQLLEKQIAEEKAE</sequence>